<feature type="transmembrane region" description="Helical" evidence="1">
    <location>
        <begin position="23"/>
        <end position="44"/>
    </location>
</feature>
<comment type="caution">
    <text evidence="2">The sequence shown here is derived from an EMBL/GenBank/DDBJ whole genome shotgun (WGS) entry which is preliminary data.</text>
</comment>
<proteinExistence type="predicted"/>
<accession>K1WU59</accession>
<sequence>MVALYLALTACGAVIATASAASLLWIVLCLVLAHALPFAAYLLLAQTDAPKHSGSIFLPLSPARHLGLLVAVVNYVWFVATTAPRFVLASVQTAIALWRASSKTYPPAAVLENIRRNIPYHHKPKCKLDVFLAHPRPAPSPRPQSSPPISRVSSVTTLPDVDVGSQVDGEFPPGTWGDLAPGSPINGDPNLSPVVMLVYDVGTMGPIKPQKWMFWLLGNKLAQQGYGKLNEARM</sequence>
<reference evidence="2 3" key="1">
    <citation type="journal article" date="2012" name="Eukaryot. Cell">
        <title>Genome sequence of the Trichosporon asahii environmental strain CBS 8904.</title>
        <authorList>
            <person name="Yang R.Y."/>
            <person name="Li H.T."/>
            <person name="Zhu H."/>
            <person name="Zhou G.P."/>
            <person name="Wang M."/>
            <person name="Wang L."/>
        </authorList>
    </citation>
    <scope>NUCLEOTIDE SEQUENCE [LARGE SCALE GENOMIC DNA]</scope>
    <source>
        <strain evidence="2 3">CBS 8904</strain>
    </source>
</reference>
<dbReference type="Proteomes" id="UP000006757">
    <property type="component" value="Unassembled WGS sequence"/>
</dbReference>
<organism evidence="2 3">
    <name type="scientific">Trichosporon asahii var. asahii (strain CBS 8904)</name>
    <name type="common">Yeast</name>
    <dbReference type="NCBI Taxonomy" id="1220162"/>
    <lineage>
        <taxon>Eukaryota</taxon>
        <taxon>Fungi</taxon>
        <taxon>Dikarya</taxon>
        <taxon>Basidiomycota</taxon>
        <taxon>Agaricomycotina</taxon>
        <taxon>Tremellomycetes</taxon>
        <taxon>Trichosporonales</taxon>
        <taxon>Trichosporonaceae</taxon>
        <taxon>Trichosporon</taxon>
    </lineage>
</organism>
<dbReference type="AlphaFoldDB" id="K1WU59"/>
<keyword evidence="1" id="KW-0812">Transmembrane</keyword>
<evidence type="ECO:0000313" key="3">
    <source>
        <dbReference type="Proteomes" id="UP000006757"/>
    </source>
</evidence>
<dbReference type="InParanoid" id="K1WU59"/>
<feature type="transmembrane region" description="Helical" evidence="1">
    <location>
        <begin position="56"/>
        <end position="78"/>
    </location>
</feature>
<dbReference type="EMBL" id="AMBO01000224">
    <property type="protein sequence ID" value="EKD04449.1"/>
    <property type="molecule type" value="Genomic_DNA"/>
</dbReference>
<evidence type="ECO:0000313" key="2">
    <source>
        <dbReference type="EMBL" id="EKD04449.1"/>
    </source>
</evidence>
<dbReference type="OrthoDB" id="6495301at2759"/>
<evidence type="ECO:0000256" key="1">
    <source>
        <dbReference type="SAM" id="Phobius"/>
    </source>
</evidence>
<keyword evidence="3" id="KW-1185">Reference proteome</keyword>
<protein>
    <submittedName>
        <fullName evidence="2">Uncharacterized protein</fullName>
    </submittedName>
</protein>
<keyword evidence="1" id="KW-0472">Membrane</keyword>
<dbReference type="STRING" id="1220162.K1WU59"/>
<keyword evidence="1" id="KW-1133">Transmembrane helix</keyword>
<gene>
    <name evidence="2" type="ORF">A1Q2_01225</name>
</gene>
<name>K1WU59_TRIAC</name>
<dbReference type="HOGENOM" id="CLU_1185759_0_0_1"/>